<dbReference type="Proteomes" id="UP000199159">
    <property type="component" value="Unassembled WGS sequence"/>
</dbReference>
<name>A0A1H0P7N8_9BACI</name>
<dbReference type="AlphaFoldDB" id="A0A1H0P7N8"/>
<dbReference type="PIRSF" id="PIRSF012562">
    <property type="entry name" value="UCP012562"/>
    <property type="match status" value="1"/>
</dbReference>
<dbReference type="InterPro" id="IPR010838">
    <property type="entry name" value="DUF1444"/>
</dbReference>
<reference evidence="3" key="1">
    <citation type="submission" date="2016-10" db="EMBL/GenBank/DDBJ databases">
        <authorList>
            <person name="Varghese N."/>
            <person name="Submissions S."/>
        </authorList>
    </citation>
    <scope>NUCLEOTIDE SEQUENCE [LARGE SCALE GENOMIC DNA]</scope>
    <source>
        <strain evidence="3">IBRC-M10078</strain>
    </source>
</reference>
<gene>
    <name evidence="2" type="ORF">SAMN05216565_101185</name>
</gene>
<sequence>MKMDSKKMRMILEDRLKRDEWSFTYDREKDSLRIEDRTTKKGMNLTIPSVISKWHVEKEKAIDEIVYYIEESLTVMNKELELRGKEKQIFPVIRSTSFPTESNEGIALIFEEHTAETRIYYALDLGTTYRLIDQNIIEKEKWELDRIKEIAQFNMRSLDYTLKEDIVAGNTFYFLNKNDGYDASRILNDHFLQKISQQIEGNMAVAVPHQDVLIIADIRNDTGYDVLAQMTMSFFANGRVPITALSFIYENGKLEPIFILGKNRPVSRGQRNN</sequence>
<dbReference type="HAMAP" id="MF_01548">
    <property type="entry name" value="UPF0354"/>
    <property type="match status" value="1"/>
</dbReference>
<keyword evidence="3" id="KW-1185">Reference proteome</keyword>
<dbReference type="Pfam" id="PF07285">
    <property type="entry name" value="DUF1444"/>
    <property type="match status" value="1"/>
</dbReference>
<dbReference type="NCBIfam" id="NF010189">
    <property type="entry name" value="PRK13668.1"/>
    <property type="match status" value="1"/>
</dbReference>
<evidence type="ECO:0000313" key="3">
    <source>
        <dbReference type="Proteomes" id="UP000199159"/>
    </source>
</evidence>
<protein>
    <recommendedName>
        <fullName evidence="1">UPF0354 protein SAMN05216565_101185</fullName>
    </recommendedName>
</protein>
<evidence type="ECO:0000256" key="1">
    <source>
        <dbReference type="HAMAP-Rule" id="MF_01548"/>
    </source>
</evidence>
<dbReference type="EMBL" id="FNJU01000001">
    <property type="protein sequence ID" value="SDP00729.1"/>
    <property type="molecule type" value="Genomic_DNA"/>
</dbReference>
<dbReference type="STRING" id="930152.SAMN05216565_101185"/>
<proteinExistence type="inferred from homology"/>
<evidence type="ECO:0000313" key="2">
    <source>
        <dbReference type="EMBL" id="SDP00729.1"/>
    </source>
</evidence>
<comment type="similarity">
    <text evidence="1">Belongs to the UPF0354 family.</text>
</comment>
<organism evidence="2 3">
    <name type="scientific">Litchfieldia salsa</name>
    <dbReference type="NCBI Taxonomy" id="930152"/>
    <lineage>
        <taxon>Bacteria</taxon>
        <taxon>Bacillati</taxon>
        <taxon>Bacillota</taxon>
        <taxon>Bacilli</taxon>
        <taxon>Bacillales</taxon>
        <taxon>Bacillaceae</taxon>
        <taxon>Litchfieldia</taxon>
    </lineage>
</organism>
<accession>A0A1H0P7N8</accession>